<keyword evidence="1" id="KW-0472">Membrane</keyword>
<dbReference type="RefSeq" id="WP_179565995.1">
    <property type="nucleotide sequence ID" value="NZ_JACBZY010000001.1"/>
</dbReference>
<dbReference type="EMBL" id="JACBZY010000001">
    <property type="protein sequence ID" value="NYG98495.1"/>
    <property type="molecule type" value="Genomic_DNA"/>
</dbReference>
<evidence type="ECO:0000313" key="3">
    <source>
        <dbReference type="Proteomes" id="UP000553888"/>
    </source>
</evidence>
<evidence type="ECO:0000256" key="1">
    <source>
        <dbReference type="SAM" id="Phobius"/>
    </source>
</evidence>
<dbReference type="Proteomes" id="UP000553888">
    <property type="component" value="Unassembled WGS sequence"/>
</dbReference>
<keyword evidence="1" id="KW-0812">Transmembrane</keyword>
<name>A0A852YMP5_9MICO</name>
<keyword evidence="1" id="KW-1133">Transmembrane helix</keyword>
<dbReference type="AlphaFoldDB" id="A0A852YMP5"/>
<reference evidence="2 3" key="1">
    <citation type="submission" date="2020-07" db="EMBL/GenBank/DDBJ databases">
        <title>Sequencing the genomes of 1000 actinobacteria strains.</title>
        <authorList>
            <person name="Klenk H.-P."/>
        </authorList>
    </citation>
    <scope>NUCLEOTIDE SEQUENCE [LARGE SCALE GENOMIC DNA]</scope>
    <source>
        <strain evidence="2 3">DSM 23141</strain>
    </source>
</reference>
<feature type="transmembrane region" description="Helical" evidence="1">
    <location>
        <begin position="71"/>
        <end position="92"/>
    </location>
</feature>
<gene>
    <name evidence="2" type="ORF">BJ979_001121</name>
</gene>
<keyword evidence="3" id="KW-1185">Reference proteome</keyword>
<comment type="caution">
    <text evidence="2">The sequence shown here is derived from an EMBL/GenBank/DDBJ whole genome shotgun (WGS) entry which is preliminary data.</text>
</comment>
<accession>A0A852YMP5</accession>
<proteinExistence type="predicted"/>
<sequence>MSTDADGRFARTLARREMHRSRSVASGVAAVLAALAVTYAAVELVLAASRLLPLLVRPADAESAWRDGAPLVLGAAAVLAALGVIALLLAVLPQRRPRHRLDDARSVILVDDDVLASAVSRRLARFAGVAADQVRTAVGRGSLVVLVRPTSGRPLAQVELDDTAAAFATALAARPRLRSRVTVARDGVLAR</sequence>
<protein>
    <submittedName>
        <fullName evidence="2">Uncharacterized protein</fullName>
    </submittedName>
</protein>
<evidence type="ECO:0000313" key="2">
    <source>
        <dbReference type="EMBL" id="NYG98495.1"/>
    </source>
</evidence>
<organism evidence="2 3">
    <name type="scientific">Schumannella luteola</name>
    <dbReference type="NCBI Taxonomy" id="472059"/>
    <lineage>
        <taxon>Bacteria</taxon>
        <taxon>Bacillati</taxon>
        <taxon>Actinomycetota</taxon>
        <taxon>Actinomycetes</taxon>
        <taxon>Micrococcales</taxon>
        <taxon>Microbacteriaceae</taxon>
        <taxon>Schumannella</taxon>
    </lineage>
</organism>